<accession>A0A937K259</accession>
<dbReference type="RefSeq" id="WP_202245240.1">
    <property type="nucleotide sequence ID" value="NZ_JAESIY010000008.1"/>
</dbReference>
<keyword evidence="2" id="KW-1185">Reference proteome</keyword>
<evidence type="ECO:0000313" key="2">
    <source>
        <dbReference type="Proteomes" id="UP000659388"/>
    </source>
</evidence>
<name>A0A937K259_9BACT</name>
<comment type="caution">
    <text evidence="1">The sequence shown here is derived from an EMBL/GenBank/DDBJ whole genome shotgun (WGS) entry which is preliminary data.</text>
</comment>
<gene>
    <name evidence="1" type="ORF">JL102_14970</name>
</gene>
<reference evidence="1" key="1">
    <citation type="submission" date="2021-01" db="EMBL/GenBank/DDBJ databases">
        <title>Fulvivirga kasyanovii gen. nov., sp nov., a novel member of the phylum Bacteroidetes isolated from seawater in a mussel farm.</title>
        <authorList>
            <person name="Zhao L.-H."/>
            <person name="Wang Z.-J."/>
        </authorList>
    </citation>
    <scope>NUCLEOTIDE SEQUENCE</scope>
    <source>
        <strain evidence="1">2943</strain>
    </source>
</reference>
<dbReference type="InterPro" id="IPR021471">
    <property type="entry name" value="DUF3124"/>
</dbReference>
<dbReference type="AlphaFoldDB" id="A0A937K259"/>
<dbReference type="Proteomes" id="UP000659388">
    <property type="component" value="Unassembled WGS sequence"/>
</dbReference>
<proteinExistence type="predicted"/>
<organism evidence="1 2">
    <name type="scientific">Fulvivirga sediminis</name>
    <dbReference type="NCBI Taxonomy" id="2803949"/>
    <lineage>
        <taxon>Bacteria</taxon>
        <taxon>Pseudomonadati</taxon>
        <taxon>Bacteroidota</taxon>
        <taxon>Cytophagia</taxon>
        <taxon>Cytophagales</taxon>
        <taxon>Fulvivirgaceae</taxon>
        <taxon>Fulvivirga</taxon>
    </lineage>
</organism>
<protein>
    <submittedName>
        <fullName evidence="1">DUF3124 domain-containing protein</fullName>
    </submittedName>
</protein>
<evidence type="ECO:0000313" key="1">
    <source>
        <dbReference type="EMBL" id="MBL3657447.1"/>
    </source>
</evidence>
<sequence length="182" mass="20276">MKYWSVLLMIGICIACQSPEAEQRKEAEVKKKTHPSENYHYVDLDVSQLAYQETLYVPVYSDIYHLDGTRRFALAATLSLRNINMQDSVYVTAIDYYDSEGDLVKHYIEKPIVLTPLQTVEIVVAHNDAAGGAGANFIVRWGSAKASDKFFAQAVMIGTASQQGLSFTTEAVVIESTSEQKQ</sequence>
<dbReference type="EMBL" id="JAESIY010000008">
    <property type="protein sequence ID" value="MBL3657447.1"/>
    <property type="molecule type" value="Genomic_DNA"/>
</dbReference>
<dbReference type="Pfam" id="PF11322">
    <property type="entry name" value="DUF3124"/>
    <property type="match status" value="1"/>
</dbReference>